<proteinExistence type="predicted"/>
<evidence type="ECO:0000313" key="3">
    <source>
        <dbReference type="Proteomes" id="UP001152607"/>
    </source>
</evidence>
<sequence length="630" mass="70256">MDIPRGHAMLPLNEADFLDFIYNYYKAEYAPIRSLWSTATAVPNSPQRWQRMGNELFPLSFRPANAQAQKDLDSLDYFIRKWNLDATFVRGIVIRYAKYEEHERLEKKLYECNRVDLMVRKALKEKHLIDRLWPSPAPRNIPQDLLQQGVQVRRWYGDMFGKYFKSLRSVDDFALRPEVDSKIKSATTLMLVPYADHLVFGTVDPIMPIVAKGGGYSTTGGSNQINRQAKPVSFGEPARIEMRFDAPAEVTETYVKNVVRQCQCLKCGTQRDVHLNILVDPNPGPHAPSEARQRRLNTASDNSRQQKYRPGYNMPGGQGSTTRPPLPERAFPRAESPSAPEVTGASPPALRKQCLRCTFLNHPDLKACEMCQGELPDALVTEPRKPSPPPPKTGPSHKHSVSVPSARMEQPKEGLRPALPNRQSLGSTLFSIFPFSQQHQNEHHVNLPPTQPSVPTLETKKPDASAQAHSKDKQSSHARSESDSESRPTLPTRKPTTPPPGSSSSSSATRDPVDHTVNTRSLTAQPEMAMLPITPPPASSSSTEPRPMPVGLPQNLMDDYVPVSTSPFMREQEEEDAGWGEMSREEAKKVGDSDDDDDDDAEGVNGRRSGEVMVDLDAVAREEMGVWGDN</sequence>
<comment type="caution">
    <text evidence="2">The sequence shown here is derived from an EMBL/GenBank/DDBJ whole genome shotgun (WGS) entry which is preliminary data.</text>
</comment>
<dbReference type="InterPro" id="IPR036443">
    <property type="entry name" value="Znf_RanBP2_sf"/>
</dbReference>
<dbReference type="AlphaFoldDB" id="A0A9W4UIF7"/>
<evidence type="ECO:0000313" key="2">
    <source>
        <dbReference type="EMBL" id="CAI6337163.1"/>
    </source>
</evidence>
<keyword evidence="3" id="KW-1185">Reference proteome</keyword>
<dbReference type="OrthoDB" id="271448at2759"/>
<reference evidence="2" key="1">
    <citation type="submission" date="2023-01" db="EMBL/GenBank/DDBJ databases">
        <authorList>
            <person name="Van Ghelder C."/>
            <person name="Rancurel C."/>
        </authorList>
    </citation>
    <scope>NUCLEOTIDE SEQUENCE</scope>
    <source>
        <strain evidence="2">CNCM I-4278</strain>
    </source>
</reference>
<dbReference type="Gene3D" id="2.30.30.380">
    <property type="entry name" value="Zn-finger domain of Sec23/24"/>
    <property type="match status" value="1"/>
</dbReference>
<feature type="compositionally biased region" description="Basic and acidic residues" evidence="1">
    <location>
        <begin position="458"/>
        <end position="486"/>
    </location>
</feature>
<dbReference type="SUPFAM" id="SSF90209">
    <property type="entry name" value="Ran binding protein zinc finger-like"/>
    <property type="match status" value="1"/>
</dbReference>
<accession>A0A9W4UIF7</accession>
<feature type="compositionally biased region" description="Basic and acidic residues" evidence="1">
    <location>
        <begin position="582"/>
        <end position="592"/>
    </location>
</feature>
<dbReference type="Proteomes" id="UP001152607">
    <property type="component" value="Unassembled WGS sequence"/>
</dbReference>
<dbReference type="EMBL" id="CAOQHR010000007">
    <property type="protein sequence ID" value="CAI6337163.1"/>
    <property type="molecule type" value="Genomic_DNA"/>
</dbReference>
<feature type="compositionally biased region" description="Polar residues" evidence="1">
    <location>
        <begin position="296"/>
        <end position="305"/>
    </location>
</feature>
<evidence type="ECO:0008006" key="4">
    <source>
        <dbReference type="Google" id="ProtNLM"/>
    </source>
</evidence>
<name>A0A9W4UIF7_9PLEO</name>
<gene>
    <name evidence="2" type="ORF">PDIGIT_LOCUS10272</name>
</gene>
<feature type="region of interest" description="Disordered" evidence="1">
    <location>
        <begin position="379"/>
        <end position="422"/>
    </location>
</feature>
<protein>
    <recommendedName>
        <fullName evidence="4">RanBP2-type domain-containing protein</fullName>
    </recommendedName>
</protein>
<feature type="compositionally biased region" description="Acidic residues" evidence="1">
    <location>
        <begin position="593"/>
        <end position="602"/>
    </location>
</feature>
<organism evidence="2 3">
    <name type="scientific">Periconia digitata</name>
    <dbReference type="NCBI Taxonomy" id="1303443"/>
    <lineage>
        <taxon>Eukaryota</taxon>
        <taxon>Fungi</taxon>
        <taxon>Dikarya</taxon>
        <taxon>Ascomycota</taxon>
        <taxon>Pezizomycotina</taxon>
        <taxon>Dothideomycetes</taxon>
        <taxon>Pleosporomycetidae</taxon>
        <taxon>Pleosporales</taxon>
        <taxon>Massarineae</taxon>
        <taxon>Periconiaceae</taxon>
        <taxon>Periconia</taxon>
    </lineage>
</organism>
<feature type="region of interest" description="Disordered" evidence="1">
    <location>
        <begin position="278"/>
        <end position="347"/>
    </location>
</feature>
<evidence type="ECO:0000256" key="1">
    <source>
        <dbReference type="SAM" id="MobiDB-lite"/>
    </source>
</evidence>
<feature type="region of interest" description="Disordered" evidence="1">
    <location>
        <begin position="439"/>
        <end position="616"/>
    </location>
</feature>